<name>X1SZI0_9ZZZZ</name>
<dbReference type="Pfam" id="PF12281">
    <property type="entry name" value="NTP_transf_8"/>
    <property type="match status" value="1"/>
</dbReference>
<dbReference type="AlphaFoldDB" id="X1SZI0"/>
<feature type="domain" description="Nucleotidyltransferase-like" evidence="1">
    <location>
        <begin position="14"/>
        <end position="160"/>
    </location>
</feature>
<evidence type="ECO:0000313" key="2">
    <source>
        <dbReference type="EMBL" id="GAI80760.1"/>
    </source>
</evidence>
<evidence type="ECO:0000259" key="1">
    <source>
        <dbReference type="Pfam" id="PF12281"/>
    </source>
</evidence>
<reference evidence="2" key="1">
    <citation type="journal article" date="2014" name="Front. Microbiol.">
        <title>High frequency of phylogenetically diverse reductive dehalogenase-homologous genes in deep subseafloor sedimentary metagenomes.</title>
        <authorList>
            <person name="Kawai M."/>
            <person name="Futagami T."/>
            <person name="Toyoda A."/>
            <person name="Takaki Y."/>
            <person name="Nishi S."/>
            <person name="Hori S."/>
            <person name="Arai W."/>
            <person name="Tsubouchi T."/>
            <person name="Morono Y."/>
            <person name="Uchiyama I."/>
            <person name="Ito T."/>
            <person name="Fujiyama A."/>
            <person name="Inagaki F."/>
            <person name="Takami H."/>
        </authorList>
    </citation>
    <scope>NUCLEOTIDE SEQUENCE</scope>
    <source>
        <strain evidence="2">Expedition CK06-06</strain>
    </source>
</reference>
<organism evidence="2">
    <name type="scientific">marine sediment metagenome</name>
    <dbReference type="NCBI Taxonomy" id="412755"/>
    <lineage>
        <taxon>unclassified sequences</taxon>
        <taxon>metagenomes</taxon>
        <taxon>ecological metagenomes</taxon>
    </lineage>
</organism>
<dbReference type="InterPro" id="IPR058575">
    <property type="entry name" value="NTP_transf_8_dom"/>
</dbReference>
<dbReference type="EMBL" id="BARW01010811">
    <property type="protein sequence ID" value="GAI80760.1"/>
    <property type="molecule type" value="Genomic_DNA"/>
</dbReference>
<comment type="caution">
    <text evidence="2">The sequence shown here is derived from an EMBL/GenBank/DDBJ whole genome shotgun (WGS) entry which is preliminary data.</text>
</comment>
<proteinExistence type="predicted"/>
<accession>X1SZI0</accession>
<feature type="non-terminal residue" evidence="2">
    <location>
        <position position="1"/>
    </location>
</feature>
<sequence length="196" mass="23347">YFYRIYFSNAQEITLLRTLDIDFLIPNPPKIHKDVNIPEILDTLDFIPSHDYLTGYTKYVHPELELEFLIAELGRGKGNKPYEIPKLHINAQGLRFLNLLQWYTIKIKYKNMNVIVPEPAAYVLHKFIIYERRLNKEKQKRDLLSAKGIGEFLLQNRTQQKKITEIFNSLPNKWQKLVLRNLKDNSKLLYEFLLKI</sequence>
<gene>
    <name evidence="2" type="ORF">S12H4_21110</name>
</gene>
<protein>
    <recommendedName>
        <fullName evidence="1">Nucleotidyltransferase-like domain-containing protein</fullName>
    </recommendedName>
</protein>